<protein>
    <submittedName>
        <fullName evidence="6">Glycosyltransferase</fullName>
    </submittedName>
</protein>
<name>A0A540W021_9ACTN</name>
<evidence type="ECO:0000256" key="1">
    <source>
        <dbReference type="ARBA" id="ARBA00006962"/>
    </source>
</evidence>
<dbReference type="InterPro" id="IPR050519">
    <property type="entry name" value="Glycosyltransf_28_UgtP"/>
</dbReference>
<organism evidence="6 7">
    <name type="scientific">Kitasatospora acidiphila</name>
    <dbReference type="NCBI Taxonomy" id="2567942"/>
    <lineage>
        <taxon>Bacteria</taxon>
        <taxon>Bacillati</taxon>
        <taxon>Actinomycetota</taxon>
        <taxon>Actinomycetes</taxon>
        <taxon>Kitasatosporales</taxon>
        <taxon>Streptomycetaceae</taxon>
        <taxon>Kitasatospora</taxon>
    </lineage>
</organism>
<keyword evidence="2" id="KW-0328">Glycosyltransferase</keyword>
<feature type="region of interest" description="Disordered" evidence="4">
    <location>
        <begin position="57"/>
        <end position="91"/>
    </location>
</feature>
<evidence type="ECO:0000256" key="2">
    <source>
        <dbReference type="ARBA" id="ARBA00022676"/>
    </source>
</evidence>
<dbReference type="GO" id="GO:0016758">
    <property type="term" value="F:hexosyltransferase activity"/>
    <property type="evidence" value="ECO:0007669"/>
    <property type="project" value="InterPro"/>
</dbReference>
<feature type="region of interest" description="Disordered" evidence="4">
    <location>
        <begin position="16"/>
        <end position="38"/>
    </location>
</feature>
<evidence type="ECO:0000256" key="3">
    <source>
        <dbReference type="ARBA" id="ARBA00022679"/>
    </source>
</evidence>
<dbReference type="PANTHER" id="PTHR43025">
    <property type="entry name" value="MONOGALACTOSYLDIACYLGLYCEROL SYNTHASE"/>
    <property type="match status" value="1"/>
</dbReference>
<reference evidence="6 7" key="1">
    <citation type="submission" date="2019-06" db="EMBL/GenBank/DDBJ databases">
        <title>Description of Kitasatospora acidophila sp. nov. isolated from pine grove soil, and reclassification of Streptomyces novaecaesareae to Kitasatospora novaeceasareae comb. nov.</title>
        <authorList>
            <person name="Kim M.J."/>
        </authorList>
    </citation>
    <scope>NUCLEOTIDE SEQUENCE [LARGE SCALE GENOMIC DNA]</scope>
    <source>
        <strain evidence="6 7">MMS16-CNU292</strain>
    </source>
</reference>
<comment type="similarity">
    <text evidence="1">Belongs to the glycosyltransferase 28 family.</text>
</comment>
<evidence type="ECO:0000313" key="6">
    <source>
        <dbReference type="EMBL" id="TQF02369.1"/>
    </source>
</evidence>
<proteinExistence type="inferred from homology"/>
<keyword evidence="3 6" id="KW-0808">Transferase</keyword>
<dbReference type="Proteomes" id="UP000319103">
    <property type="component" value="Unassembled WGS sequence"/>
</dbReference>
<evidence type="ECO:0000256" key="4">
    <source>
        <dbReference type="SAM" id="MobiDB-lite"/>
    </source>
</evidence>
<accession>A0A540W021</accession>
<dbReference type="Gene3D" id="3.40.50.2000">
    <property type="entry name" value="Glycogen Phosphorylase B"/>
    <property type="match status" value="1"/>
</dbReference>
<dbReference type="OrthoDB" id="9810950at2"/>
<comment type="caution">
    <text evidence="6">The sequence shown here is derived from an EMBL/GenBank/DDBJ whole genome shotgun (WGS) entry which is preliminary data.</text>
</comment>
<dbReference type="GO" id="GO:0016020">
    <property type="term" value="C:membrane"/>
    <property type="evidence" value="ECO:0007669"/>
    <property type="project" value="GOC"/>
</dbReference>
<evidence type="ECO:0000313" key="7">
    <source>
        <dbReference type="Proteomes" id="UP000319103"/>
    </source>
</evidence>
<gene>
    <name evidence="6" type="ORF">E6W39_08890</name>
</gene>
<keyword evidence="7" id="KW-1185">Reference proteome</keyword>
<feature type="domain" description="Diacylglycerol glucosyltransferase N-terminal" evidence="5">
    <location>
        <begin position="139"/>
        <end position="292"/>
    </location>
</feature>
<evidence type="ECO:0000259" key="5">
    <source>
        <dbReference type="Pfam" id="PF06925"/>
    </source>
</evidence>
<dbReference type="Pfam" id="PF06925">
    <property type="entry name" value="MGDG_synth"/>
    <property type="match status" value="1"/>
</dbReference>
<dbReference type="EMBL" id="VIGB01000003">
    <property type="protein sequence ID" value="TQF02369.1"/>
    <property type="molecule type" value="Genomic_DNA"/>
</dbReference>
<sequence>MAQQFDAMGWFECRRRPRSTPTGWGKPGNSPRSWPSCRRADTRCPAAIHPDSRWAAYRHGLTGPTDSGRLRKGSRGRSARPVVRPGSPGRGSQYIRMTQRVAGAAPLSAGGRARLGRSLMRSSQPRRITVVSASVGAGHDGAARELVRRLKAAGFDAQCHDFLDLLPPGCGRLLRASYALELKVAPWAWGWLLSGLEKNQSSSGMVSSLFAKAAARRTRQLIGKDVAAVVSTYPLASQALGRLRRRGELDVPVTTFLTDMSVHPLWVADGVDLHLALDPVAAAQAARHGAKDIEICQPLVGPAFRPARSAAERARERARFGLPADQPVALITAGSWGVGEVEQTAKEIAAAGVAVPVTVCGHNTALREKLVASGTGVALGWVDDMPALLRASDVVVQNAGGLTSLEAMASGLPVVSYRCLPGHGVTNAAALDEAGLAVWIRDEKQLGAALAEALARPAIPRQRTAPSAERVVAAMAGDVSAPILKVAS</sequence>
<dbReference type="Pfam" id="PF13692">
    <property type="entry name" value="Glyco_trans_1_4"/>
    <property type="match status" value="1"/>
</dbReference>
<dbReference type="PANTHER" id="PTHR43025:SF3">
    <property type="entry name" value="MONOGALACTOSYLDIACYLGLYCEROL SYNTHASE 1, CHLOROPLASTIC"/>
    <property type="match status" value="1"/>
</dbReference>
<dbReference type="AlphaFoldDB" id="A0A540W021"/>
<dbReference type="GO" id="GO:0009247">
    <property type="term" value="P:glycolipid biosynthetic process"/>
    <property type="evidence" value="ECO:0007669"/>
    <property type="project" value="InterPro"/>
</dbReference>
<dbReference type="InterPro" id="IPR009695">
    <property type="entry name" value="Diacylglyc_glucosyltr_N"/>
</dbReference>
<dbReference type="SUPFAM" id="SSF53756">
    <property type="entry name" value="UDP-Glycosyltransferase/glycogen phosphorylase"/>
    <property type="match status" value="1"/>
</dbReference>